<name>A0AAD8M672_9APIA</name>
<keyword evidence="1" id="KW-0812">Transmembrane</keyword>
<feature type="transmembrane region" description="Helical" evidence="1">
    <location>
        <begin position="50"/>
        <end position="71"/>
    </location>
</feature>
<dbReference type="AlphaFoldDB" id="A0AAD8M672"/>
<protein>
    <submittedName>
        <fullName evidence="2">Uncharacterized protein</fullName>
    </submittedName>
</protein>
<organism evidence="2 3">
    <name type="scientific">Heracleum sosnowskyi</name>
    <dbReference type="NCBI Taxonomy" id="360622"/>
    <lineage>
        <taxon>Eukaryota</taxon>
        <taxon>Viridiplantae</taxon>
        <taxon>Streptophyta</taxon>
        <taxon>Embryophyta</taxon>
        <taxon>Tracheophyta</taxon>
        <taxon>Spermatophyta</taxon>
        <taxon>Magnoliopsida</taxon>
        <taxon>eudicotyledons</taxon>
        <taxon>Gunneridae</taxon>
        <taxon>Pentapetalae</taxon>
        <taxon>asterids</taxon>
        <taxon>campanulids</taxon>
        <taxon>Apiales</taxon>
        <taxon>Apiaceae</taxon>
        <taxon>Apioideae</taxon>
        <taxon>apioid superclade</taxon>
        <taxon>Tordylieae</taxon>
        <taxon>Tordyliinae</taxon>
        <taxon>Heracleum</taxon>
    </lineage>
</organism>
<keyword evidence="1" id="KW-1133">Transmembrane helix</keyword>
<accession>A0AAD8M672</accession>
<evidence type="ECO:0000256" key="1">
    <source>
        <dbReference type="SAM" id="Phobius"/>
    </source>
</evidence>
<proteinExistence type="predicted"/>
<keyword evidence="1" id="KW-0472">Membrane</keyword>
<evidence type="ECO:0000313" key="2">
    <source>
        <dbReference type="EMBL" id="KAK1360738.1"/>
    </source>
</evidence>
<evidence type="ECO:0000313" key="3">
    <source>
        <dbReference type="Proteomes" id="UP001237642"/>
    </source>
</evidence>
<reference evidence="2" key="2">
    <citation type="submission" date="2023-05" db="EMBL/GenBank/DDBJ databases">
        <authorList>
            <person name="Schelkunov M.I."/>
        </authorList>
    </citation>
    <scope>NUCLEOTIDE SEQUENCE</scope>
    <source>
        <strain evidence="2">Hsosn_3</strain>
        <tissue evidence="2">Leaf</tissue>
    </source>
</reference>
<keyword evidence="3" id="KW-1185">Reference proteome</keyword>
<sequence length="128" mass="13951">MLSYVFVAKSSHTTSFGALSAIGPSPTMNSDQDENFVAFKSSKGGLSTGGIAGIVVVAVVGLLLLVGYFGFYRKKRVEKIRLSTASEDPSTHEGSSWVHRTWRAQSLFSILLNYRCCKGIRWSQGEVI</sequence>
<comment type="caution">
    <text evidence="2">The sequence shown here is derived from an EMBL/GenBank/DDBJ whole genome shotgun (WGS) entry which is preliminary data.</text>
</comment>
<reference evidence="2" key="1">
    <citation type="submission" date="2023-02" db="EMBL/GenBank/DDBJ databases">
        <title>Genome of toxic invasive species Heracleum sosnowskyi carries increased number of genes despite the absence of recent whole-genome duplications.</title>
        <authorList>
            <person name="Schelkunov M."/>
            <person name="Shtratnikova V."/>
            <person name="Makarenko M."/>
            <person name="Klepikova A."/>
            <person name="Omelchenko D."/>
            <person name="Novikova G."/>
            <person name="Obukhova E."/>
            <person name="Bogdanov V."/>
            <person name="Penin A."/>
            <person name="Logacheva M."/>
        </authorList>
    </citation>
    <scope>NUCLEOTIDE SEQUENCE</scope>
    <source>
        <strain evidence="2">Hsosn_3</strain>
        <tissue evidence="2">Leaf</tissue>
    </source>
</reference>
<dbReference type="EMBL" id="JAUIZM010000010">
    <property type="protein sequence ID" value="KAK1360738.1"/>
    <property type="molecule type" value="Genomic_DNA"/>
</dbReference>
<dbReference type="Proteomes" id="UP001237642">
    <property type="component" value="Unassembled WGS sequence"/>
</dbReference>
<gene>
    <name evidence="2" type="ORF">POM88_045212</name>
</gene>